<dbReference type="Proteomes" id="UP001054252">
    <property type="component" value="Unassembled WGS sequence"/>
</dbReference>
<keyword evidence="1" id="KW-1133">Transmembrane helix</keyword>
<reference evidence="3 4" key="1">
    <citation type="journal article" date="2021" name="Commun. Biol.">
        <title>The genome of Shorea leprosula (Dipterocarpaceae) highlights the ecological relevance of drought in aseasonal tropical rainforests.</title>
        <authorList>
            <person name="Ng K.K.S."/>
            <person name="Kobayashi M.J."/>
            <person name="Fawcett J.A."/>
            <person name="Hatakeyama M."/>
            <person name="Paape T."/>
            <person name="Ng C.H."/>
            <person name="Ang C.C."/>
            <person name="Tnah L.H."/>
            <person name="Lee C.T."/>
            <person name="Nishiyama T."/>
            <person name="Sese J."/>
            <person name="O'Brien M.J."/>
            <person name="Copetti D."/>
            <person name="Mohd Noor M.I."/>
            <person name="Ong R.C."/>
            <person name="Putra M."/>
            <person name="Sireger I.Z."/>
            <person name="Indrioko S."/>
            <person name="Kosugi Y."/>
            <person name="Izuno A."/>
            <person name="Isagi Y."/>
            <person name="Lee S.L."/>
            <person name="Shimizu K.K."/>
        </authorList>
    </citation>
    <scope>NUCLEOTIDE SEQUENCE [LARGE SCALE GENOMIC DNA]</scope>
    <source>
        <strain evidence="3">214</strain>
    </source>
</reference>
<organism evidence="3 4">
    <name type="scientific">Rubroshorea leprosula</name>
    <dbReference type="NCBI Taxonomy" id="152421"/>
    <lineage>
        <taxon>Eukaryota</taxon>
        <taxon>Viridiplantae</taxon>
        <taxon>Streptophyta</taxon>
        <taxon>Embryophyta</taxon>
        <taxon>Tracheophyta</taxon>
        <taxon>Spermatophyta</taxon>
        <taxon>Magnoliopsida</taxon>
        <taxon>eudicotyledons</taxon>
        <taxon>Gunneridae</taxon>
        <taxon>Pentapetalae</taxon>
        <taxon>rosids</taxon>
        <taxon>malvids</taxon>
        <taxon>Malvales</taxon>
        <taxon>Dipterocarpaceae</taxon>
        <taxon>Rubroshorea</taxon>
    </lineage>
</organism>
<feature type="transmembrane region" description="Helical" evidence="1">
    <location>
        <begin position="60"/>
        <end position="82"/>
    </location>
</feature>
<keyword evidence="1" id="KW-0812">Transmembrane</keyword>
<accession>A0AAV5LRK0</accession>
<evidence type="ECO:0000256" key="2">
    <source>
        <dbReference type="SAM" id="SignalP"/>
    </source>
</evidence>
<keyword evidence="1" id="KW-0472">Membrane</keyword>
<keyword evidence="4" id="KW-1185">Reference proteome</keyword>
<proteinExistence type="predicted"/>
<feature type="signal peptide" evidence="2">
    <location>
        <begin position="1"/>
        <end position="22"/>
    </location>
</feature>
<feature type="chain" id="PRO_5043585291" evidence="2">
    <location>
        <begin position="23"/>
        <end position="86"/>
    </location>
</feature>
<evidence type="ECO:0000313" key="3">
    <source>
        <dbReference type="EMBL" id="GKV39117.1"/>
    </source>
</evidence>
<sequence length="86" mass="9249">MMKFLFLLVLVTIILKLSLVAARGVRGGGGRGGSVTSGRSGGFPFVYIPHHKSSASTPTNTLFCSALSLLTSISVFLFMEYFPFPF</sequence>
<evidence type="ECO:0000256" key="1">
    <source>
        <dbReference type="SAM" id="Phobius"/>
    </source>
</evidence>
<comment type="caution">
    <text evidence="3">The sequence shown here is derived from an EMBL/GenBank/DDBJ whole genome shotgun (WGS) entry which is preliminary data.</text>
</comment>
<name>A0AAV5LRK0_9ROSI</name>
<keyword evidence="2" id="KW-0732">Signal</keyword>
<protein>
    <submittedName>
        <fullName evidence="3">Uncharacterized protein</fullName>
    </submittedName>
</protein>
<gene>
    <name evidence="3" type="ORF">SLEP1_g46929</name>
</gene>
<dbReference type="AlphaFoldDB" id="A0AAV5LRK0"/>
<dbReference type="EMBL" id="BPVZ01000132">
    <property type="protein sequence ID" value="GKV39117.1"/>
    <property type="molecule type" value="Genomic_DNA"/>
</dbReference>
<evidence type="ECO:0000313" key="4">
    <source>
        <dbReference type="Proteomes" id="UP001054252"/>
    </source>
</evidence>